<gene>
    <name evidence="4" type="ORF">SELMODRAFT_425600</name>
</gene>
<keyword evidence="2" id="KW-0802">TPR repeat</keyword>
<dbReference type="STRING" id="88036.D8STM5"/>
<proteinExistence type="predicted"/>
<name>D8STM5_SELML</name>
<dbReference type="PANTHER" id="PTHR20931">
    <property type="entry name" value="TETRATRICOPEPTIDE REPEAT PROTEIN 30"/>
    <property type="match status" value="1"/>
</dbReference>
<dbReference type="AlphaFoldDB" id="D8STM5"/>
<dbReference type="eggNOG" id="KOG4340">
    <property type="taxonomic scope" value="Eukaryota"/>
</dbReference>
<dbReference type="InterPro" id="IPR011990">
    <property type="entry name" value="TPR-like_helical_dom_sf"/>
</dbReference>
<dbReference type="GO" id="GO:0042073">
    <property type="term" value="P:intraciliary transport"/>
    <property type="evidence" value="ECO:0000318"/>
    <property type="project" value="GO_Central"/>
</dbReference>
<feature type="transmembrane region" description="Helical" evidence="3">
    <location>
        <begin position="195"/>
        <end position="212"/>
    </location>
</feature>
<keyword evidence="5" id="KW-1185">Reference proteome</keyword>
<evidence type="ECO:0000313" key="4">
    <source>
        <dbReference type="EMBL" id="EFJ12285.1"/>
    </source>
</evidence>
<dbReference type="GO" id="GO:0120170">
    <property type="term" value="F:intraciliary transport particle B binding"/>
    <property type="evidence" value="ECO:0000318"/>
    <property type="project" value="GO_Central"/>
</dbReference>
<dbReference type="Gene3D" id="1.25.40.10">
    <property type="entry name" value="Tetratricopeptide repeat domain"/>
    <property type="match status" value="1"/>
</dbReference>
<organism evidence="5">
    <name type="scientific">Selaginella moellendorffii</name>
    <name type="common">Spikemoss</name>
    <dbReference type="NCBI Taxonomy" id="88036"/>
    <lineage>
        <taxon>Eukaryota</taxon>
        <taxon>Viridiplantae</taxon>
        <taxon>Streptophyta</taxon>
        <taxon>Embryophyta</taxon>
        <taxon>Tracheophyta</taxon>
        <taxon>Lycopodiopsida</taxon>
        <taxon>Selaginellales</taxon>
        <taxon>Selaginellaceae</taxon>
        <taxon>Selaginella</taxon>
    </lineage>
</organism>
<evidence type="ECO:0008006" key="6">
    <source>
        <dbReference type="Google" id="ProtNLM"/>
    </source>
</evidence>
<dbReference type="Gramene" id="EFJ12285">
    <property type="protein sequence ID" value="EFJ12285"/>
    <property type="gene ID" value="SELMODRAFT_425600"/>
</dbReference>
<evidence type="ECO:0000313" key="5">
    <source>
        <dbReference type="Proteomes" id="UP000001514"/>
    </source>
</evidence>
<evidence type="ECO:0000256" key="1">
    <source>
        <dbReference type="ARBA" id="ARBA00022737"/>
    </source>
</evidence>
<dbReference type="InParanoid" id="D8STM5"/>
<accession>D8STM5</accession>
<dbReference type="PANTHER" id="PTHR20931:SF0">
    <property type="entry name" value="TETRATRICOPEPTIDE REPEAT PROTEIN 30"/>
    <property type="match status" value="1"/>
</dbReference>
<sequence>MTKHKYPRSEHEILEHGVRQYPELSIGSHVEGIELCSVGNSPALKESASVEAFNLKAAIDYVNGNLEAAKENLTDMPPRAEEELDSVTLHNQALMNMEVSGFRKLNFLLQNPPFPSETLANLLLLYCKPSHGFYDLAADVMAEHAEVIFKTSTTFNCIIFTGSYSIIVSCDVVEISLTIGQDAYQKMNELANPSALLWYYIPIIMAIAKLFWDKENYVQVERIFHQSADLCSDHPVWRLNVAHTFFMQDNRYKEAIHYYEPIVKKAGDDILSVTAIVLVNLCISYIMTSQVTTKIVSFNLKLSTYK</sequence>
<feature type="transmembrane region" description="Helical" evidence="3">
    <location>
        <begin position="270"/>
        <end position="288"/>
    </location>
</feature>
<evidence type="ECO:0000256" key="2">
    <source>
        <dbReference type="ARBA" id="ARBA00022803"/>
    </source>
</evidence>
<keyword evidence="3" id="KW-0812">Transmembrane</keyword>
<dbReference type="HOGENOM" id="CLU_910310_0_0_1"/>
<dbReference type="KEGG" id="smo:SELMODRAFT_425600"/>
<keyword evidence="1" id="KW-0677">Repeat</keyword>
<dbReference type="GO" id="GO:0030992">
    <property type="term" value="C:intraciliary transport particle B"/>
    <property type="evidence" value="ECO:0000318"/>
    <property type="project" value="GO_Central"/>
</dbReference>
<dbReference type="GO" id="GO:0005879">
    <property type="term" value="C:axonemal microtubule"/>
    <property type="evidence" value="ECO:0000318"/>
    <property type="project" value="GO_Central"/>
</dbReference>
<keyword evidence="3" id="KW-1133">Transmembrane helix</keyword>
<dbReference type="Proteomes" id="UP000001514">
    <property type="component" value="Unassembled WGS sequence"/>
</dbReference>
<dbReference type="EMBL" id="GL377640">
    <property type="protein sequence ID" value="EFJ12285.1"/>
    <property type="molecule type" value="Genomic_DNA"/>
</dbReference>
<reference evidence="4 5" key="1">
    <citation type="journal article" date="2011" name="Science">
        <title>The Selaginella genome identifies genetic changes associated with the evolution of vascular plants.</title>
        <authorList>
            <person name="Banks J.A."/>
            <person name="Nishiyama T."/>
            <person name="Hasebe M."/>
            <person name="Bowman J.L."/>
            <person name="Gribskov M."/>
            <person name="dePamphilis C."/>
            <person name="Albert V.A."/>
            <person name="Aono N."/>
            <person name="Aoyama T."/>
            <person name="Ambrose B.A."/>
            <person name="Ashton N.W."/>
            <person name="Axtell M.J."/>
            <person name="Barker E."/>
            <person name="Barker M.S."/>
            <person name="Bennetzen J.L."/>
            <person name="Bonawitz N.D."/>
            <person name="Chapple C."/>
            <person name="Cheng C."/>
            <person name="Correa L.G."/>
            <person name="Dacre M."/>
            <person name="DeBarry J."/>
            <person name="Dreyer I."/>
            <person name="Elias M."/>
            <person name="Engstrom E.M."/>
            <person name="Estelle M."/>
            <person name="Feng L."/>
            <person name="Finet C."/>
            <person name="Floyd S.K."/>
            <person name="Frommer W.B."/>
            <person name="Fujita T."/>
            <person name="Gramzow L."/>
            <person name="Gutensohn M."/>
            <person name="Harholt J."/>
            <person name="Hattori M."/>
            <person name="Heyl A."/>
            <person name="Hirai T."/>
            <person name="Hiwatashi Y."/>
            <person name="Ishikawa M."/>
            <person name="Iwata M."/>
            <person name="Karol K.G."/>
            <person name="Koehler B."/>
            <person name="Kolukisaoglu U."/>
            <person name="Kubo M."/>
            <person name="Kurata T."/>
            <person name="Lalonde S."/>
            <person name="Li K."/>
            <person name="Li Y."/>
            <person name="Litt A."/>
            <person name="Lyons E."/>
            <person name="Manning G."/>
            <person name="Maruyama T."/>
            <person name="Michael T.P."/>
            <person name="Mikami K."/>
            <person name="Miyazaki S."/>
            <person name="Morinaga S."/>
            <person name="Murata T."/>
            <person name="Mueller-Roeber B."/>
            <person name="Nelson D.R."/>
            <person name="Obara M."/>
            <person name="Oguri Y."/>
            <person name="Olmstead R.G."/>
            <person name="Onodera N."/>
            <person name="Petersen B.L."/>
            <person name="Pils B."/>
            <person name="Prigge M."/>
            <person name="Rensing S.A."/>
            <person name="Riano-Pachon D.M."/>
            <person name="Roberts A.W."/>
            <person name="Sato Y."/>
            <person name="Scheller H.V."/>
            <person name="Schulz B."/>
            <person name="Schulz C."/>
            <person name="Shakirov E.V."/>
            <person name="Shibagaki N."/>
            <person name="Shinohara N."/>
            <person name="Shippen D.E."/>
            <person name="Soerensen I."/>
            <person name="Sotooka R."/>
            <person name="Sugimoto N."/>
            <person name="Sugita M."/>
            <person name="Sumikawa N."/>
            <person name="Tanurdzic M."/>
            <person name="Theissen G."/>
            <person name="Ulvskov P."/>
            <person name="Wakazuki S."/>
            <person name="Weng J.K."/>
            <person name="Willats W.W."/>
            <person name="Wipf D."/>
            <person name="Wolf P.G."/>
            <person name="Yang L."/>
            <person name="Zimmer A.D."/>
            <person name="Zhu Q."/>
            <person name="Mitros T."/>
            <person name="Hellsten U."/>
            <person name="Loque D."/>
            <person name="Otillar R."/>
            <person name="Salamov A."/>
            <person name="Schmutz J."/>
            <person name="Shapiro H."/>
            <person name="Lindquist E."/>
            <person name="Lucas S."/>
            <person name="Rokhsar D."/>
            <person name="Grigoriev I.V."/>
        </authorList>
    </citation>
    <scope>NUCLEOTIDE SEQUENCE [LARGE SCALE GENOMIC DNA]</scope>
</reference>
<protein>
    <recommendedName>
        <fullName evidence="6">Tetratricopeptide repeat protein 30</fullName>
    </recommendedName>
</protein>
<evidence type="ECO:0000256" key="3">
    <source>
        <dbReference type="SAM" id="Phobius"/>
    </source>
</evidence>
<dbReference type="InterPro" id="IPR039941">
    <property type="entry name" value="TT30"/>
</dbReference>
<keyword evidence="3" id="KW-0472">Membrane</keyword>